<name>A0A085W8H6_9BACT</name>
<dbReference type="RefSeq" id="WP_044195158.1">
    <property type="nucleotide sequence ID" value="NZ_JMCB01000015.1"/>
</dbReference>
<keyword evidence="1" id="KW-0472">Membrane</keyword>
<sequence length="324" mass="34562">MKTARARGQAVVETALGVTLVVSLVAFGIYLAEIGYLSLKVQEAAISALWDGTAGKMHIIPLTYSKAENSMATAANRAKGRYEDFNGLSSVNAGGITQVFTRGNNLDVRCDMGEGPGFGASFPLLTLIYRDNDGTVCTAGADLTAVRFPRSFLDRGRRALYTKRQLESSGAFLRVCAAGRAVSGTCRGGYAMLVDDWGLAGPVETPTCLIPSQYMPTLPCPNLPFYAAVRAAYEPEALIIPQSASELAEAVLGMPPPINERQFFMSAPGEETNFMQLPPLAEKSGTGIWPTSPGSLVGITTFPYGLSYLKRRGNGNCFLGKDCD</sequence>
<reference evidence="2 3" key="1">
    <citation type="submission" date="2014-04" db="EMBL/GenBank/DDBJ databases">
        <title>Genome assembly of Hyalangium minutum DSM 14724.</title>
        <authorList>
            <person name="Sharma G."/>
            <person name="Subramanian S."/>
        </authorList>
    </citation>
    <scope>NUCLEOTIDE SEQUENCE [LARGE SCALE GENOMIC DNA]</scope>
    <source>
        <strain evidence="2 3">DSM 14724</strain>
    </source>
</reference>
<evidence type="ECO:0000256" key="1">
    <source>
        <dbReference type="SAM" id="Phobius"/>
    </source>
</evidence>
<proteinExistence type="predicted"/>
<evidence type="ECO:0000313" key="3">
    <source>
        <dbReference type="Proteomes" id="UP000028725"/>
    </source>
</evidence>
<accession>A0A085W8H6</accession>
<gene>
    <name evidence="2" type="ORF">DB31_2401</name>
</gene>
<keyword evidence="3" id="KW-1185">Reference proteome</keyword>
<evidence type="ECO:0000313" key="2">
    <source>
        <dbReference type="EMBL" id="KFE63989.1"/>
    </source>
</evidence>
<organism evidence="2 3">
    <name type="scientific">Hyalangium minutum</name>
    <dbReference type="NCBI Taxonomy" id="394096"/>
    <lineage>
        <taxon>Bacteria</taxon>
        <taxon>Pseudomonadati</taxon>
        <taxon>Myxococcota</taxon>
        <taxon>Myxococcia</taxon>
        <taxon>Myxococcales</taxon>
        <taxon>Cystobacterineae</taxon>
        <taxon>Archangiaceae</taxon>
        <taxon>Hyalangium</taxon>
    </lineage>
</organism>
<comment type="caution">
    <text evidence="2">The sequence shown here is derived from an EMBL/GenBank/DDBJ whole genome shotgun (WGS) entry which is preliminary data.</text>
</comment>
<dbReference type="OrthoDB" id="5497245at2"/>
<protein>
    <submittedName>
        <fullName evidence="2">Putative pilus biogenesis operon protein</fullName>
    </submittedName>
</protein>
<keyword evidence="1" id="KW-0812">Transmembrane</keyword>
<dbReference type="EMBL" id="JMCB01000015">
    <property type="protein sequence ID" value="KFE63989.1"/>
    <property type="molecule type" value="Genomic_DNA"/>
</dbReference>
<dbReference type="AlphaFoldDB" id="A0A085W8H6"/>
<keyword evidence="1" id="KW-1133">Transmembrane helix</keyword>
<dbReference type="STRING" id="394096.DB31_2401"/>
<feature type="transmembrane region" description="Helical" evidence="1">
    <location>
        <begin position="12"/>
        <end position="32"/>
    </location>
</feature>
<dbReference type="Proteomes" id="UP000028725">
    <property type="component" value="Unassembled WGS sequence"/>
</dbReference>